<dbReference type="EC" id="2.7.13.3" evidence="2"/>
<dbReference type="SUPFAM" id="SSF47384">
    <property type="entry name" value="Homodimeric domain of signal transducing histidine kinase"/>
    <property type="match status" value="1"/>
</dbReference>
<dbReference type="InterPro" id="IPR036890">
    <property type="entry name" value="HATPase_C_sf"/>
</dbReference>
<feature type="domain" description="Response regulatory" evidence="9">
    <location>
        <begin position="620"/>
        <end position="742"/>
    </location>
</feature>
<evidence type="ECO:0000313" key="10">
    <source>
        <dbReference type="EMBL" id="MFB2893840.1"/>
    </source>
</evidence>
<dbReference type="CDD" id="cd16922">
    <property type="entry name" value="HATPase_EvgS-ArcB-TorS-like"/>
    <property type="match status" value="1"/>
</dbReference>
<dbReference type="Pfam" id="PF12860">
    <property type="entry name" value="PAS_7"/>
    <property type="match status" value="1"/>
</dbReference>
<dbReference type="Gene3D" id="3.30.565.10">
    <property type="entry name" value="Histidine kinase-like ATPase, C-terminal domain"/>
    <property type="match status" value="1"/>
</dbReference>
<comment type="catalytic activity">
    <reaction evidence="1">
        <text>ATP + protein L-histidine = ADP + protein N-phospho-L-histidine.</text>
        <dbReference type="EC" id="2.7.13.3"/>
    </reaction>
</comment>
<dbReference type="SMART" id="SM00388">
    <property type="entry name" value="HisKA"/>
    <property type="match status" value="1"/>
</dbReference>
<dbReference type="InterPro" id="IPR004358">
    <property type="entry name" value="Sig_transdc_His_kin-like_C"/>
</dbReference>
<dbReference type="SMART" id="SM00387">
    <property type="entry name" value="HATPase_c"/>
    <property type="match status" value="1"/>
</dbReference>
<gene>
    <name evidence="10" type="ORF">ACE1CI_13085</name>
</gene>
<dbReference type="CDD" id="cd00082">
    <property type="entry name" value="HisKA"/>
    <property type="match status" value="1"/>
</dbReference>
<dbReference type="PRINTS" id="PR00344">
    <property type="entry name" value="BCTRLSENSOR"/>
</dbReference>
<name>A0ABV4XQM3_9CYAN</name>
<dbReference type="InterPro" id="IPR011006">
    <property type="entry name" value="CheY-like_superfamily"/>
</dbReference>
<dbReference type="InterPro" id="IPR029016">
    <property type="entry name" value="GAF-like_dom_sf"/>
</dbReference>
<dbReference type="SUPFAM" id="SSF52172">
    <property type="entry name" value="CheY-like"/>
    <property type="match status" value="1"/>
</dbReference>
<evidence type="ECO:0000256" key="2">
    <source>
        <dbReference type="ARBA" id="ARBA00012438"/>
    </source>
</evidence>
<dbReference type="InterPro" id="IPR003661">
    <property type="entry name" value="HisK_dim/P_dom"/>
</dbReference>
<dbReference type="Gene3D" id="3.30.450.40">
    <property type="match status" value="1"/>
</dbReference>
<evidence type="ECO:0000256" key="7">
    <source>
        <dbReference type="PROSITE-ProRule" id="PRU00169"/>
    </source>
</evidence>
<dbReference type="Pfam" id="PF00072">
    <property type="entry name" value="Response_reg"/>
    <property type="match status" value="1"/>
</dbReference>
<protein>
    <recommendedName>
        <fullName evidence="2">histidine kinase</fullName>
        <ecNumber evidence="2">2.7.13.3</ecNumber>
    </recommendedName>
</protein>
<dbReference type="Gene3D" id="1.10.287.130">
    <property type="match status" value="1"/>
</dbReference>
<dbReference type="Pfam" id="PF02518">
    <property type="entry name" value="HATPase_c"/>
    <property type="match status" value="1"/>
</dbReference>
<reference evidence="10 11" key="1">
    <citation type="submission" date="2024-09" db="EMBL/GenBank/DDBJ databases">
        <title>Floridaenema gen nov. (Aerosakkonemataceae, Aerosakkonematales ord. nov., Cyanobacteria) from benthic tropical and subtropical fresh waters, with the description of four new species.</title>
        <authorList>
            <person name="Moretto J.A."/>
            <person name="Berthold D.E."/>
            <person name="Lefler F.W."/>
            <person name="Huang I.-S."/>
            <person name="Laughinghouse H. IV."/>
        </authorList>
    </citation>
    <scope>NUCLEOTIDE SEQUENCE [LARGE SCALE GENOMIC DNA]</scope>
    <source>
        <strain evidence="10 11">BLCC-F50</strain>
    </source>
</reference>
<dbReference type="PANTHER" id="PTHR43047">
    <property type="entry name" value="TWO-COMPONENT HISTIDINE PROTEIN KINASE"/>
    <property type="match status" value="1"/>
</dbReference>
<dbReference type="Pfam" id="PF00512">
    <property type="entry name" value="HisKA"/>
    <property type="match status" value="1"/>
</dbReference>
<keyword evidence="5" id="KW-0418">Kinase</keyword>
<evidence type="ECO:0000259" key="9">
    <source>
        <dbReference type="PROSITE" id="PS50110"/>
    </source>
</evidence>
<dbReference type="InterPro" id="IPR003018">
    <property type="entry name" value="GAF"/>
</dbReference>
<dbReference type="InterPro" id="IPR005467">
    <property type="entry name" value="His_kinase_dom"/>
</dbReference>
<evidence type="ECO:0000259" key="8">
    <source>
        <dbReference type="PROSITE" id="PS50109"/>
    </source>
</evidence>
<dbReference type="Gene3D" id="3.40.50.2300">
    <property type="match status" value="1"/>
</dbReference>
<keyword evidence="3 7" id="KW-0597">Phosphoprotein</keyword>
<keyword evidence="11" id="KW-1185">Reference proteome</keyword>
<dbReference type="SMART" id="SM00448">
    <property type="entry name" value="REC"/>
    <property type="match status" value="1"/>
</dbReference>
<dbReference type="InterPro" id="IPR001789">
    <property type="entry name" value="Sig_transdc_resp-reg_receiver"/>
</dbReference>
<keyword evidence="4" id="KW-0808">Transferase</keyword>
<comment type="caution">
    <text evidence="10">The sequence shown here is derived from an EMBL/GenBank/DDBJ whole genome shotgun (WGS) entry which is preliminary data.</text>
</comment>
<proteinExistence type="predicted"/>
<evidence type="ECO:0000256" key="5">
    <source>
        <dbReference type="ARBA" id="ARBA00022777"/>
    </source>
</evidence>
<organism evidence="10 11">
    <name type="scientific">Floridaenema flaviceps BLCC-F50</name>
    <dbReference type="NCBI Taxonomy" id="3153642"/>
    <lineage>
        <taxon>Bacteria</taxon>
        <taxon>Bacillati</taxon>
        <taxon>Cyanobacteriota</taxon>
        <taxon>Cyanophyceae</taxon>
        <taxon>Oscillatoriophycideae</taxon>
        <taxon>Aerosakkonematales</taxon>
        <taxon>Aerosakkonemataceae</taxon>
        <taxon>Floridanema</taxon>
        <taxon>Floridanema flaviceps</taxon>
    </lineage>
</organism>
<dbReference type="EMBL" id="JBHFNR010000089">
    <property type="protein sequence ID" value="MFB2893840.1"/>
    <property type="molecule type" value="Genomic_DNA"/>
</dbReference>
<accession>A0ABV4XQM3</accession>
<dbReference type="SUPFAM" id="SSF55781">
    <property type="entry name" value="GAF domain-like"/>
    <property type="match status" value="1"/>
</dbReference>
<evidence type="ECO:0000256" key="6">
    <source>
        <dbReference type="ARBA" id="ARBA00023012"/>
    </source>
</evidence>
<dbReference type="InterPro" id="IPR036097">
    <property type="entry name" value="HisK_dim/P_sf"/>
</dbReference>
<dbReference type="RefSeq" id="WP_413263494.1">
    <property type="nucleotide sequence ID" value="NZ_JBHFNR010000089.1"/>
</dbReference>
<dbReference type="Gene3D" id="3.30.450.20">
    <property type="entry name" value="PAS domain"/>
    <property type="match status" value="1"/>
</dbReference>
<dbReference type="PROSITE" id="PS50110">
    <property type="entry name" value="RESPONSE_REGULATORY"/>
    <property type="match status" value="1"/>
</dbReference>
<dbReference type="SUPFAM" id="SSF55874">
    <property type="entry name" value="ATPase domain of HSP90 chaperone/DNA topoisomerase II/histidine kinase"/>
    <property type="match status" value="1"/>
</dbReference>
<dbReference type="Proteomes" id="UP001576784">
    <property type="component" value="Unassembled WGS sequence"/>
</dbReference>
<evidence type="ECO:0000256" key="4">
    <source>
        <dbReference type="ARBA" id="ARBA00022679"/>
    </source>
</evidence>
<sequence length="751" mass="84134">MKLESIEMRLQTLKQEQDVIVNQVDNAIALFDRSHQLILFNIKLIQIWGLSPAFLETKPTDEVVFNHIVEQGYWSQSQKQNLETYLGRADTANTCLYLQQSNGICLEVYTTLTSDGGRLFTFRDVTKYQQALRSASETQASLNAEVKRLNFLLQLTERLQPATDLKELGRFALSYLVEVTGAAFGDVKVIIGNNNQRYASAITNQISGQFIATHGEIAVAEMEALLNQGIPYGEGLLWDVVETGEPLFVEDYYKHPKALAGFKHPAIGQLGIFPIPAADGTIIGVLTLESRSLQKLQEAPQQDMLIAACRTLGVAIERVQAQENLLRINEDLERASQMKSEFLASMSHELRTPLNSILGFSDLLIRQSAGSLSDRQLSYVQTIERSGEHLLQLINDILDLSKIEAGKVELNLRPISIPYLCTECLKMIQVRALKKQLALTLELDYRLEQVNIDERRACQILINLLSNAVKFTPEGGQIKLSSRLAYGSQLEKEYRPDRSAINPSTPYLCLEVEDSGIGIPRHKWHLLFRPFQQVDATLTRHHEGTGLGLVLTKRLAELHGGTVSLESQVNIGSKFRVWIPLTEMRQQQPRMADLEFPQQSKINLKLKQPSTSGAASESKRVLVVEDQPYNQAFISEVLELEGYKVEMIYDGGTMMQTIYSPLVTPQTLPDLILMDIQLPHVDGIQIIRQLKAHDLWKKVPVVAVTAIAMSGDRDRCLAAGADAYLSKPLKVDELIACVRLYTNSESKEVNP</sequence>
<keyword evidence="6" id="KW-0902">Two-component regulatory system</keyword>
<evidence type="ECO:0000256" key="3">
    <source>
        <dbReference type="ARBA" id="ARBA00022553"/>
    </source>
</evidence>
<feature type="modified residue" description="4-aspartylphosphate" evidence="7">
    <location>
        <position position="675"/>
    </location>
</feature>
<dbReference type="PANTHER" id="PTHR43047:SF63">
    <property type="entry name" value="HISTIDINE KINASE"/>
    <property type="match status" value="1"/>
</dbReference>
<evidence type="ECO:0000313" key="11">
    <source>
        <dbReference type="Proteomes" id="UP001576784"/>
    </source>
</evidence>
<dbReference type="InterPro" id="IPR003594">
    <property type="entry name" value="HATPase_dom"/>
</dbReference>
<dbReference type="Pfam" id="PF13185">
    <property type="entry name" value="GAF_2"/>
    <property type="match status" value="1"/>
</dbReference>
<feature type="domain" description="Histidine kinase" evidence="8">
    <location>
        <begin position="345"/>
        <end position="583"/>
    </location>
</feature>
<dbReference type="PROSITE" id="PS50109">
    <property type="entry name" value="HIS_KIN"/>
    <property type="match status" value="1"/>
</dbReference>
<evidence type="ECO:0000256" key="1">
    <source>
        <dbReference type="ARBA" id="ARBA00000085"/>
    </source>
</evidence>